<proteinExistence type="predicted"/>
<reference evidence="1 2" key="1">
    <citation type="submission" date="2018-09" db="EMBL/GenBank/DDBJ databases">
        <title>Complete genome of Bacillus thuringiensis strain QZL38.</title>
        <authorList>
            <person name="Song F."/>
        </authorList>
    </citation>
    <scope>NUCLEOTIDE SEQUENCE [LARGE SCALE GENOMIC DNA]</scope>
    <source>
        <strain evidence="1 2">QZL38</strain>
    </source>
</reference>
<sequence length="204" mass="24520">MTDSFIIHTNTPHCLNFMIYIQNIYLNQKGKKENFRFPYITKTLHFSTDFKTNFKELWLTLRKQTVNDRYDLQIFHEENHIFYEKLFDTQLCNEESFKELLCSFKVWWTSIVGQHSLEWSVSEYSTQLYNDLVLYLKQNQIKPLQQLHISLLYDDCVFAKENITSYSAILPTKLFFINYKDVVTTLSKCFHIALNSDYSNKKVR</sequence>
<evidence type="ECO:0000313" key="2">
    <source>
        <dbReference type="Proteomes" id="UP000269847"/>
    </source>
</evidence>
<name>A0A9W3VFG7_BACTU</name>
<organism evidence="1 2">
    <name type="scientific">Bacillus thuringiensis</name>
    <dbReference type="NCBI Taxonomy" id="1428"/>
    <lineage>
        <taxon>Bacteria</taxon>
        <taxon>Bacillati</taxon>
        <taxon>Bacillota</taxon>
        <taxon>Bacilli</taxon>
        <taxon>Bacillales</taxon>
        <taxon>Bacillaceae</taxon>
        <taxon>Bacillus</taxon>
        <taxon>Bacillus cereus group</taxon>
    </lineage>
</organism>
<dbReference type="RefSeq" id="WP_061884336.1">
    <property type="nucleotide sequence ID" value="NZ_CP014282.1"/>
</dbReference>
<accession>A0A9W3VFG7</accession>
<evidence type="ECO:0000313" key="1">
    <source>
        <dbReference type="EMBL" id="AYF83938.1"/>
    </source>
</evidence>
<dbReference type="AlphaFoldDB" id="A0A9W3VFG7"/>
<protein>
    <submittedName>
        <fullName evidence="1">Uncharacterized protein</fullName>
    </submittedName>
</protein>
<dbReference type="Proteomes" id="UP000269847">
    <property type="component" value="Chromosome"/>
</dbReference>
<dbReference type="EMBL" id="CP032608">
    <property type="protein sequence ID" value="AYF83938.1"/>
    <property type="molecule type" value="Genomic_DNA"/>
</dbReference>
<gene>
    <name evidence="1" type="ORF">D7J84_23435</name>
</gene>